<keyword evidence="3" id="KW-1185">Reference proteome</keyword>
<feature type="signal peptide" evidence="1">
    <location>
        <begin position="1"/>
        <end position="28"/>
    </location>
</feature>
<gene>
    <name evidence="2" type="ORF">HNR37_000450</name>
</gene>
<accession>A0A7W7Y397</accession>
<feature type="chain" id="PRO_5031346499" evidence="1">
    <location>
        <begin position="29"/>
        <end position="291"/>
    </location>
</feature>
<organism evidence="2 3">
    <name type="scientific">Desulfurispira natronophila</name>
    <dbReference type="NCBI Taxonomy" id="682562"/>
    <lineage>
        <taxon>Bacteria</taxon>
        <taxon>Pseudomonadati</taxon>
        <taxon>Chrysiogenota</taxon>
        <taxon>Chrysiogenia</taxon>
        <taxon>Chrysiogenales</taxon>
        <taxon>Chrysiogenaceae</taxon>
        <taxon>Desulfurispira</taxon>
    </lineage>
</organism>
<reference evidence="2 3" key="1">
    <citation type="submission" date="2020-08" db="EMBL/GenBank/DDBJ databases">
        <title>Genomic Encyclopedia of Type Strains, Phase IV (KMG-IV): sequencing the most valuable type-strain genomes for metagenomic binning, comparative biology and taxonomic classification.</title>
        <authorList>
            <person name="Goeker M."/>
        </authorList>
    </citation>
    <scope>NUCLEOTIDE SEQUENCE [LARGE SCALE GENOMIC DNA]</scope>
    <source>
        <strain evidence="2 3">DSM 22071</strain>
    </source>
</reference>
<name>A0A7W7Y397_9BACT</name>
<dbReference type="Proteomes" id="UP000528322">
    <property type="component" value="Unassembled WGS sequence"/>
</dbReference>
<evidence type="ECO:0000313" key="3">
    <source>
        <dbReference type="Proteomes" id="UP000528322"/>
    </source>
</evidence>
<keyword evidence="1" id="KW-0732">Signal</keyword>
<evidence type="ECO:0000256" key="1">
    <source>
        <dbReference type="SAM" id="SignalP"/>
    </source>
</evidence>
<dbReference type="RefSeq" id="WP_183729278.1">
    <property type="nucleotide sequence ID" value="NZ_JACHID010000002.1"/>
</dbReference>
<sequence length="291" mass="32429">MGKHKRSLASTLALLSAALTSTATLATADDSQLRLRAKAGFEHFTWEEQHEGQRVVKESGVRWVAGLSWDNLNTAKEGWLLSLDGEFYFGSPDYSGLTQVQDPELIKFDDLEASSTTSYFGNRYEAQLGYRRPAENIHIDVLGGLGLDMWTRDIKTATVTANDGDTAKASAPKEQFLVLYTRAGAGLGWQMGNFQHRLQAGIKYPIYIDEYVDALGAQLSPGKKASPFARWEVTPLAVVQGEAGWGLSLYYDTYRFETSAPVYMQVGDEQLAYRQPQSDQDQLGLLLHYYF</sequence>
<dbReference type="AlphaFoldDB" id="A0A7W7Y397"/>
<comment type="caution">
    <text evidence="2">The sequence shown here is derived from an EMBL/GenBank/DDBJ whole genome shotgun (WGS) entry which is preliminary data.</text>
</comment>
<proteinExistence type="predicted"/>
<evidence type="ECO:0000313" key="2">
    <source>
        <dbReference type="EMBL" id="MBB5021144.1"/>
    </source>
</evidence>
<protein>
    <submittedName>
        <fullName evidence="2">Uncharacterized protein</fullName>
    </submittedName>
</protein>
<dbReference type="EMBL" id="JACHID010000002">
    <property type="protein sequence ID" value="MBB5021144.1"/>
    <property type="molecule type" value="Genomic_DNA"/>
</dbReference>